<reference evidence="5 6" key="1">
    <citation type="submission" date="2020-08" db="EMBL/GenBank/DDBJ databases">
        <title>Genomic Encyclopedia of Type Strains, Phase IV (KMG-IV): sequencing the most valuable type-strain genomes for metagenomic binning, comparative biology and taxonomic classification.</title>
        <authorList>
            <person name="Goeker M."/>
        </authorList>
    </citation>
    <scope>NUCLEOTIDE SEQUENCE [LARGE SCALE GENOMIC DNA]</scope>
    <source>
        <strain evidence="5 6">YIM 65646</strain>
    </source>
</reference>
<dbReference type="Gene3D" id="3.40.430.10">
    <property type="entry name" value="Dihydrofolate Reductase, subunit A"/>
    <property type="match status" value="1"/>
</dbReference>
<keyword evidence="2" id="KW-0521">NADP</keyword>
<dbReference type="InterPro" id="IPR002734">
    <property type="entry name" value="RibDG_C"/>
</dbReference>
<dbReference type="Pfam" id="PF01872">
    <property type="entry name" value="RibD_C"/>
    <property type="match status" value="1"/>
</dbReference>
<dbReference type="InterPro" id="IPR050765">
    <property type="entry name" value="Riboflavin_Biosynth_HTPR"/>
</dbReference>
<evidence type="ECO:0000256" key="3">
    <source>
        <dbReference type="ARBA" id="ARBA00023002"/>
    </source>
</evidence>
<evidence type="ECO:0000313" key="5">
    <source>
        <dbReference type="EMBL" id="MBB6034980.1"/>
    </source>
</evidence>
<comment type="pathway">
    <text evidence="1">Cofactor biosynthesis; riboflavin biosynthesis.</text>
</comment>
<protein>
    <submittedName>
        <fullName evidence="5">Riboflavin biosynthesis pyrimidine reductase</fullName>
    </submittedName>
</protein>
<dbReference type="Proteomes" id="UP000548476">
    <property type="component" value="Unassembled WGS sequence"/>
</dbReference>
<dbReference type="PANTHER" id="PTHR38011">
    <property type="entry name" value="DIHYDROFOLATE REDUCTASE FAMILY PROTEIN (AFU_ORTHOLOGUE AFUA_8G06820)"/>
    <property type="match status" value="1"/>
</dbReference>
<evidence type="ECO:0000256" key="1">
    <source>
        <dbReference type="ARBA" id="ARBA00005104"/>
    </source>
</evidence>
<feature type="domain" description="Bacterial bifunctional deaminase-reductase C-terminal" evidence="4">
    <location>
        <begin position="33"/>
        <end position="235"/>
    </location>
</feature>
<dbReference type="InterPro" id="IPR024072">
    <property type="entry name" value="DHFR-like_dom_sf"/>
</dbReference>
<name>A0A841FSM3_9ACTN</name>
<accession>A0A841FSM3</accession>
<dbReference type="GO" id="GO:0008703">
    <property type="term" value="F:5-amino-6-(5-phosphoribosylamino)uracil reductase activity"/>
    <property type="evidence" value="ECO:0007669"/>
    <property type="project" value="InterPro"/>
</dbReference>
<evidence type="ECO:0000259" key="4">
    <source>
        <dbReference type="Pfam" id="PF01872"/>
    </source>
</evidence>
<keyword evidence="6" id="KW-1185">Reference proteome</keyword>
<proteinExistence type="predicted"/>
<dbReference type="AlphaFoldDB" id="A0A841FSM3"/>
<organism evidence="5 6">
    <name type="scientific">Phytomonospora endophytica</name>
    <dbReference type="NCBI Taxonomy" id="714109"/>
    <lineage>
        <taxon>Bacteria</taxon>
        <taxon>Bacillati</taxon>
        <taxon>Actinomycetota</taxon>
        <taxon>Actinomycetes</taxon>
        <taxon>Micromonosporales</taxon>
        <taxon>Micromonosporaceae</taxon>
        <taxon>Phytomonospora</taxon>
    </lineage>
</organism>
<gene>
    <name evidence="5" type="ORF">HNR73_002834</name>
</gene>
<dbReference type="SUPFAM" id="SSF53597">
    <property type="entry name" value="Dihydrofolate reductase-like"/>
    <property type="match status" value="1"/>
</dbReference>
<dbReference type="PANTHER" id="PTHR38011:SF7">
    <property type="entry name" value="2,5-DIAMINO-6-RIBOSYLAMINO-4(3H)-PYRIMIDINONE 5'-PHOSPHATE REDUCTASE"/>
    <property type="match status" value="1"/>
</dbReference>
<evidence type="ECO:0000313" key="6">
    <source>
        <dbReference type="Proteomes" id="UP000548476"/>
    </source>
</evidence>
<comment type="caution">
    <text evidence="5">The sequence shown here is derived from an EMBL/GenBank/DDBJ whole genome shotgun (WGS) entry which is preliminary data.</text>
</comment>
<sequence>MITRLLPTDGPGPELSDAEIIDRYEQADRSVKHLRINFVSSADGAVTVDGESAGLSGGADKRVFKILRMLCDVLVAGAGTVRREGYEDLRLDGKRVDWRRAHGLAEQPTMAIVSANLDFDPAAPLFTRAPVRPILLTCENAPRERCEALSKVAEIVVCGESTVDFATMTGELTARGLPQILCEGGPHILGELTAADAVDELCLTVAPLLAGAGAGRITAGPASPVRSLRLAHALHAEGNLILRYVRAVTTG</sequence>
<evidence type="ECO:0000256" key="2">
    <source>
        <dbReference type="ARBA" id="ARBA00022857"/>
    </source>
</evidence>
<dbReference type="EMBL" id="JACHGT010000005">
    <property type="protein sequence ID" value="MBB6034980.1"/>
    <property type="molecule type" value="Genomic_DNA"/>
</dbReference>
<keyword evidence="3" id="KW-0560">Oxidoreductase</keyword>
<dbReference type="GO" id="GO:0009231">
    <property type="term" value="P:riboflavin biosynthetic process"/>
    <property type="evidence" value="ECO:0007669"/>
    <property type="project" value="InterPro"/>
</dbReference>
<dbReference type="RefSeq" id="WP_184787827.1">
    <property type="nucleotide sequence ID" value="NZ_BONT01000112.1"/>
</dbReference>